<sequence length="56" mass="6233">MIPPKASGEFVAAMEQVLDVYSRSHDPAHPVVCMDETPRQLIRQVREPLEAVPGHP</sequence>
<name>A0A1H9TRV0_9GAMM</name>
<gene>
    <name evidence="1" type="ORF">SAMN04244573_04705</name>
</gene>
<organism evidence="1 2">
    <name type="scientific">Azotobacter beijerinckii</name>
    <dbReference type="NCBI Taxonomy" id="170623"/>
    <lineage>
        <taxon>Bacteria</taxon>
        <taxon>Pseudomonadati</taxon>
        <taxon>Pseudomonadota</taxon>
        <taxon>Gammaproteobacteria</taxon>
        <taxon>Pseudomonadales</taxon>
        <taxon>Pseudomonadaceae</taxon>
        <taxon>Azotobacter</taxon>
    </lineage>
</organism>
<evidence type="ECO:0000313" key="2">
    <source>
        <dbReference type="Proteomes" id="UP000199267"/>
    </source>
</evidence>
<feature type="non-terminal residue" evidence="1">
    <location>
        <position position="56"/>
    </location>
</feature>
<evidence type="ECO:0000313" key="1">
    <source>
        <dbReference type="EMBL" id="SER99413.1"/>
    </source>
</evidence>
<dbReference type="AlphaFoldDB" id="A0A1H9TRV0"/>
<evidence type="ECO:0008006" key="3">
    <source>
        <dbReference type="Google" id="ProtNLM"/>
    </source>
</evidence>
<dbReference type="EMBL" id="FOFJ01000169">
    <property type="protein sequence ID" value="SER99413.1"/>
    <property type="molecule type" value="Genomic_DNA"/>
</dbReference>
<reference evidence="1 2" key="1">
    <citation type="submission" date="2016-10" db="EMBL/GenBank/DDBJ databases">
        <authorList>
            <person name="de Groot N.N."/>
        </authorList>
    </citation>
    <scope>NUCLEOTIDE SEQUENCE [LARGE SCALE GENOMIC DNA]</scope>
    <source>
        <strain evidence="1 2">DSM 378</strain>
    </source>
</reference>
<dbReference type="Proteomes" id="UP000199267">
    <property type="component" value="Unassembled WGS sequence"/>
</dbReference>
<protein>
    <recommendedName>
        <fullName evidence="3">Transposase</fullName>
    </recommendedName>
</protein>
<proteinExistence type="predicted"/>
<accession>A0A1H9TRV0</accession>